<dbReference type="InterPro" id="IPR015915">
    <property type="entry name" value="Kelch-typ_b-propeller"/>
</dbReference>
<name>A0A7C8VBK6_ORBOL</name>
<feature type="compositionally biased region" description="Low complexity" evidence="1">
    <location>
        <begin position="659"/>
        <end position="671"/>
    </location>
</feature>
<feature type="transmembrane region" description="Helical" evidence="2">
    <location>
        <begin position="693"/>
        <end position="717"/>
    </location>
</feature>
<accession>A0A7C8VBK6</accession>
<evidence type="ECO:0000256" key="1">
    <source>
        <dbReference type="SAM" id="MobiDB-lite"/>
    </source>
</evidence>
<sequence length="783" mass="85926">MARSSADFLGGRNLCQVSIIKTVIVGNSLYIFGDRILRMPTQSPSAPVDQIALRLDLSGPFKTDNYSIQTIDLPAPDNKAGEISISEHTGVFTDSTNMFRTQQTNINQNNEHLGTGFGPGEARNQKSKLLVFNTEARSWSTEPFLGTYFIPPRHGSLISVAKEKLGFWIGGIADIDTGDSGTQNRSLNILRRFDMASRIWTVEETPFMTVLNGSTVFLDISKQGILLHFAGQNYRGTSESEVELNSFSAVQIYDIASHRWYQQKTSGDENIRNTTIVSAINSGGIPHGRLSPCVVAIRPSDNSRSRYHIYMLGGSWGGKVFDEVWVLSVPSFRWTLLRQGQNSPMPSVSECHLVGKSQLFILAGRSTRNQSLSSNFTSGPVKIFDLNSLDWVNVYNPSNKDYNSADTLLRATQQDIPDEGFSSSFIGSLLYIPPIPSSLKLRQMPRNSSVSTELNISTTSISPKMGNLTSPTIPMVDQISTQSTQAPTFGSTYPSTAQTASSLTSNTPRAQITRTEWQGMTRISTSPEGAKSTLENLVVTTDFSSSTFTKSRTHLVGTSIAKTFNTLTTPLTSKPLKMQTWSTMISGSKPTRIHNEPITVISTVQLPRMTVTMHMTISNTETKTYKTATASHKRKALSSRSIYGSGLSTTELEPFTKVTETSAPTAGTTATGEDDTLSPQSTNMKPYQNSTGIIAGSIIGGLGMIGGAATILIIYCCRAQHQRKKKRNSMSEDLLDSVPRKRGLHSVEIQNLPPVVTRNRKSRMDWVRFSKARGLHEVFELEG</sequence>
<feature type="region of interest" description="Disordered" evidence="1">
    <location>
        <begin position="485"/>
        <end position="507"/>
    </location>
</feature>
<evidence type="ECO:0000256" key="2">
    <source>
        <dbReference type="SAM" id="Phobius"/>
    </source>
</evidence>
<evidence type="ECO:0000313" key="3">
    <source>
        <dbReference type="EMBL" id="KAF3275221.1"/>
    </source>
</evidence>
<dbReference type="SUPFAM" id="SSF50965">
    <property type="entry name" value="Galactose oxidase, central domain"/>
    <property type="match status" value="1"/>
</dbReference>
<protein>
    <submittedName>
        <fullName evidence="3">Uncharacterized protein</fullName>
    </submittedName>
</protein>
<keyword evidence="2" id="KW-1133">Transmembrane helix</keyword>
<keyword evidence="2" id="KW-0812">Transmembrane</keyword>
<dbReference type="Proteomes" id="UP000474640">
    <property type="component" value="Unassembled WGS sequence"/>
</dbReference>
<dbReference type="AlphaFoldDB" id="A0A7C8VBK6"/>
<dbReference type="EMBL" id="JAABOJ010000039">
    <property type="protein sequence ID" value="KAF3275221.1"/>
    <property type="molecule type" value="Genomic_DNA"/>
</dbReference>
<dbReference type="InterPro" id="IPR011043">
    <property type="entry name" value="Gal_Oxase/kelch_b-propeller"/>
</dbReference>
<gene>
    <name evidence="3" type="ORF">TWF970_006944</name>
</gene>
<comment type="caution">
    <text evidence="3">The sequence shown here is derived from an EMBL/GenBank/DDBJ whole genome shotgun (WGS) entry which is preliminary data.</text>
</comment>
<dbReference type="Gene3D" id="2.120.10.80">
    <property type="entry name" value="Kelch-type beta propeller"/>
    <property type="match status" value="1"/>
</dbReference>
<keyword evidence="2" id="KW-0472">Membrane</keyword>
<dbReference type="OrthoDB" id="10251809at2759"/>
<feature type="region of interest" description="Disordered" evidence="1">
    <location>
        <begin position="658"/>
        <end position="683"/>
    </location>
</feature>
<evidence type="ECO:0000313" key="4">
    <source>
        <dbReference type="Proteomes" id="UP000474640"/>
    </source>
</evidence>
<reference evidence="3 4" key="1">
    <citation type="submission" date="2020-01" db="EMBL/GenBank/DDBJ databases">
        <authorList>
            <person name="Palmer J.M."/>
        </authorList>
    </citation>
    <scope>NUCLEOTIDE SEQUENCE [LARGE SCALE GENOMIC DNA]</scope>
    <source>
        <strain evidence="3 4">TWF970</strain>
    </source>
</reference>
<organism evidence="3 4">
    <name type="scientific">Orbilia oligospora</name>
    <name type="common">Nematode-trapping fungus</name>
    <name type="synonym">Arthrobotrys oligospora</name>
    <dbReference type="NCBI Taxonomy" id="2813651"/>
    <lineage>
        <taxon>Eukaryota</taxon>
        <taxon>Fungi</taxon>
        <taxon>Dikarya</taxon>
        <taxon>Ascomycota</taxon>
        <taxon>Pezizomycotina</taxon>
        <taxon>Orbiliomycetes</taxon>
        <taxon>Orbiliales</taxon>
        <taxon>Orbiliaceae</taxon>
        <taxon>Orbilia</taxon>
    </lineage>
</organism>
<proteinExistence type="predicted"/>